<dbReference type="Pfam" id="PF07884">
    <property type="entry name" value="VKOR"/>
    <property type="match status" value="1"/>
</dbReference>
<feature type="transmembrane region" description="Helical" evidence="11">
    <location>
        <begin position="159"/>
        <end position="181"/>
    </location>
</feature>
<feature type="domain" description="Vitamin K epoxide reductase" evidence="12">
    <location>
        <begin position="53"/>
        <end position="177"/>
    </location>
</feature>
<proteinExistence type="inferred from homology"/>
<feature type="region of interest" description="Disordered" evidence="10">
    <location>
        <begin position="1"/>
        <end position="44"/>
    </location>
</feature>
<dbReference type="GO" id="GO:0016020">
    <property type="term" value="C:membrane"/>
    <property type="evidence" value="ECO:0007669"/>
    <property type="project" value="UniProtKB-SubCell"/>
</dbReference>
<evidence type="ECO:0000256" key="2">
    <source>
        <dbReference type="ARBA" id="ARBA00006214"/>
    </source>
</evidence>
<comment type="similarity">
    <text evidence="2">Belongs to the VKOR family.</text>
</comment>
<evidence type="ECO:0000256" key="10">
    <source>
        <dbReference type="SAM" id="MobiDB-lite"/>
    </source>
</evidence>
<keyword evidence="4" id="KW-0874">Quinone</keyword>
<evidence type="ECO:0000313" key="13">
    <source>
        <dbReference type="EMBL" id="AUX23804.1"/>
    </source>
</evidence>
<reference evidence="13 14" key="1">
    <citation type="submission" date="2015-09" db="EMBL/GenBank/DDBJ databases">
        <title>Sorangium comparison.</title>
        <authorList>
            <person name="Zaburannyi N."/>
            <person name="Bunk B."/>
            <person name="Overmann J."/>
            <person name="Mueller R."/>
        </authorList>
    </citation>
    <scope>NUCLEOTIDE SEQUENCE [LARGE SCALE GENOMIC DNA]</scope>
    <source>
        <strain evidence="13 14">So ceGT47</strain>
    </source>
</reference>
<keyword evidence="7 11" id="KW-0472">Membrane</keyword>
<dbReference type="GO" id="GO:0048038">
    <property type="term" value="F:quinone binding"/>
    <property type="evidence" value="ECO:0007669"/>
    <property type="project" value="UniProtKB-KW"/>
</dbReference>
<name>A0A4P2Q3B2_SORCE</name>
<evidence type="ECO:0000256" key="4">
    <source>
        <dbReference type="ARBA" id="ARBA00022719"/>
    </source>
</evidence>
<comment type="subcellular location">
    <subcellularLocation>
        <location evidence="1">Membrane</location>
        <topology evidence="1">Multi-pass membrane protein</topology>
    </subcellularLocation>
</comment>
<feature type="transmembrane region" description="Helical" evidence="11">
    <location>
        <begin position="132"/>
        <end position="153"/>
    </location>
</feature>
<dbReference type="CDD" id="cd12919">
    <property type="entry name" value="VKOR_2"/>
    <property type="match status" value="1"/>
</dbReference>
<evidence type="ECO:0000313" key="14">
    <source>
        <dbReference type="Proteomes" id="UP000295781"/>
    </source>
</evidence>
<evidence type="ECO:0000256" key="8">
    <source>
        <dbReference type="ARBA" id="ARBA00023157"/>
    </source>
</evidence>
<keyword evidence="6" id="KW-0560">Oxidoreductase</keyword>
<dbReference type="Proteomes" id="UP000295781">
    <property type="component" value="Chromosome"/>
</dbReference>
<dbReference type="GO" id="GO:0016491">
    <property type="term" value="F:oxidoreductase activity"/>
    <property type="evidence" value="ECO:0007669"/>
    <property type="project" value="UniProtKB-KW"/>
</dbReference>
<sequence length="216" mass="23070">MVETRPEADRPLTGGSGEQLPRAGGGRSGRAAGTGELPPGWDTNPSAWRERLPIIGLALAGLAIAAYLGLYQIRVLDDVWEPFFGDGSRAVLDSKLSRVVPIPDAWLGAFGYLLDAVTGLVGGRARYRTMPWIVTLFGIAVGPLGLVSVALVMAQPLVVGRWCTLCLVTAVISVLMMGPALDEVLASLQHLRRVREGRRASLWSAFWGRREALGGA</sequence>
<keyword evidence="5 11" id="KW-1133">Transmembrane helix</keyword>
<evidence type="ECO:0000256" key="7">
    <source>
        <dbReference type="ARBA" id="ARBA00023136"/>
    </source>
</evidence>
<feature type="compositionally biased region" description="Basic and acidic residues" evidence="10">
    <location>
        <begin position="1"/>
        <end position="10"/>
    </location>
</feature>
<dbReference type="InterPro" id="IPR012932">
    <property type="entry name" value="VKOR"/>
</dbReference>
<evidence type="ECO:0000256" key="5">
    <source>
        <dbReference type="ARBA" id="ARBA00022989"/>
    </source>
</evidence>
<evidence type="ECO:0000256" key="1">
    <source>
        <dbReference type="ARBA" id="ARBA00004141"/>
    </source>
</evidence>
<dbReference type="AlphaFoldDB" id="A0A4P2Q3B2"/>
<evidence type="ECO:0000256" key="9">
    <source>
        <dbReference type="ARBA" id="ARBA00023284"/>
    </source>
</evidence>
<keyword evidence="3 11" id="KW-0812">Transmembrane</keyword>
<dbReference type="Gene3D" id="1.20.1440.130">
    <property type="entry name" value="VKOR domain"/>
    <property type="match status" value="1"/>
</dbReference>
<dbReference type="EMBL" id="CP012670">
    <property type="protein sequence ID" value="AUX23804.1"/>
    <property type="molecule type" value="Genomic_DNA"/>
</dbReference>
<dbReference type="InterPro" id="IPR038354">
    <property type="entry name" value="VKOR_sf"/>
</dbReference>
<evidence type="ECO:0000256" key="11">
    <source>
        <dbReference type="SAM" id="Phobius"/>
    </source>
</evidence>
<evidence type="ECO:0000259" key="12">
    <source>
        <dbReference type="Pfam" id="PF07884"/>
    </source>
</evidence>
<gene>
    <name evidence="13" type="ORF">SOCEGT47_043340</name>
</gene>
<keyword evidence="9" id="KW-0676">Redox-active center</keyword>
<feature type="transmembrane region" description="Helical" evidence="11">
    <location>
        <begin position="54"/>
        <end position="73"/>
    </location>
</feature>
<organism evidence="13 14">
    <name type="scientific">Sorangium cellulosum</name>
    <name type="common">Polyangium cellulosum</name>
    <dbReference type="NCBI Taxonomy" id="56"/>
    <lineage>
        <taxon>Bacteria</taxon>
        <taxon>Pseudomonadati</taxon>
        <taxon>Myxococcota</taxon>
        <taxon>Polyangia</taxon>
        <taxon>Polyangiales</taxon>
        <taxon>Polyangiaceae</taxon>
        <taxon>Sorangium</taxon>
    </lineage>
</organism>
<keyword evidence="8" id="KW-1015">Disulfide bond</keyword>
<dbReference type="RefSeq" id="WP_207213619.1">
    <property type="nucleotide sequence ID" value="NZ_CP012670.1"/>
</dbReference>
<evidence type="ECO:0000256" key="6">
    <source>
        <dbReference type="ARBA" id="ARBA00023002"/>
    </source>
</evidence>
<accession>A0A4P2Q3B2</accession>
<protein>
    <recommendedName>
        <fullName evidence="12">Vitamin K epoxide reductase domain-containing protein</fullName>
    </recommendedName>
</protein>
<evidence type="ECO:0000256" key="3">
    <source>
        <dbReference type="ARBA" id="ARBA00022692"/>
    </source>
</evidence>